<reference evidence="1" key="1">
    <citation type="submission" date="2016-10" db="EMBL/GenBank/DDBJ databases">
        <authorList>
            <person name="de Groot N.N."/>
        </authorList>
    </citation>
    <scope>NUCLEOTIDE SEQUENCE</scope>
</reference>
<dbReference type="AlphaFoldDB" id="A0A1W1BKB4"/>
<dbReference type="InterPro" id="IPR006448">
    <property type="entry name" value="Phage_term_ssu_P27"/>
</dbReference>
<sequence>MKKTINWQHIQSEYEETFKSVRQIAKENNITHSAIQKRIKSEKWKKLDTDLLSDKQLLNDVSFMDKTAIRKIKEIKTELKDNYSPLDEALIVAYAVNYSRWIKMQEDIEREGYQLESSKGGKYLSPAFNASKSAEKTLLSIANQLGLSISSRKRLDIANTEKNTEDSIFNIAKQILELDIDV</sequence>
<organism evidence="1">
    <name type="scientific">hydrothermal vent metagenome</name>
    <dbReference type="NCBI Taxonomy" id="652676"/>
    <lineage>
        <taxon>unclassified sequences</taxon>
        <taxon>metagenomes</taxon>
        <taxon>ecological metagenomes</taxon>
    </lineage>
</organism>
<dbReference type="NCBIfam" id="TIGR01558">
    <property type="entry name" value="sm_term_P27"/>
    <property type="match status" value="1"/>
</dbReference>
<accession>A0A1W1BKB4</accession>
<gene>
    <name evidence="1" type="ORF">MNB_SM-6-1110</name>
</gene>
<evidence type="ECO:0008006" key="2">
    <source>
        <dbReference type="Google" id="ProtNLM"/>
    </source>
</evidence>
<name>A0A1W1BKB4_9ZZZZ</name>
<dbReference type="Pfam" id="PF05119">
    <property type="entry name" value="Terminase_4"/>
    <property type="match status" value="1"/>
</dbReference>
<evidence type="ECO:0000313" key="1">
    <source>
        <dbReference type="EMBL" id="SFV53948.1"/>
    </source>
</evidence>
<proteinExistence type="predicted"/>
<protein>
    <recommendedName>
        <fullName evidence="2">Phage terminase small subunit</fullName>
    </recommendedName>
</protein>
<dbReference type="EMBL" id="FPHK01000009">
    <property type="protein sequence ID" value="SFV53948.1"/>
    <property type="molecule type" value="Genomic_DNA"/>
</dbReference>